<evidence type="ECO:0000256" key="4">
    <source>
        <dbReference type="ARBA" id="ARBA00022692"/>
    </source>
</evidence>
<feature type="domain" description="GAIN-B" evidence="16">
    <location>
        <begin position="550"/>
        <end position="731"/>
    </location>
</feature>
<accession>A0A8C3DE11</accession>
<evidence type="ECO:0000256" key="6">
    <source>
        <dbReference type="ARBA" id="ARBA00022989"/>
    </source>
</evidence>
<keyword evidence="12" id="KW-0807">Transducer</keyword>
<keyword evidence="4" id="KW-0812">Transmembrane</keyword>
<dbReference type="InterPro" id="IPR017981">
    <property type="entry name" value="GPCR_2-like_7TM"/>
</dbReference>
<dbReference type="InterPro" id="IPR017983">
    <property type="entry name" value="GPCR_2_secretin-like_CS"/>
</dbReference>
<dbReference type="FunFam" id="2.60.120.200:FF:000050">
    <property type="entry name" value="Adhesion G protein-coupled receptor G6"/>
    <property type="match status" value="1"/>
</dbReference>
<evidence type="ECO:0000256" key="3">
    <source>
        <dbReference type="ARBA" id="ARBA00022475"/>
    </source>
</evidence>
<sequence length="1134" mass="126491">MMSHVSEMWCYHWKWKLQHCLCLFTTYIICMQQAVAVSLRNQKVIIPQVPDIDAVSVAETISVPELRQFTLCFEATKGNSDDNDDWKVFSYTDALLTELLSFGKTTKGHFLSISGTQCILKNALPRNAEFFTGTFQQLCVVWDSFSGTIGIYAKNIYHVVNCPEIFDKVIPGDGRLVLGSNSNEVSSLNGDIYNFRLWNFTMNAQTLANLSCDVKGNIVDWENEFWSIPTSALKAENNLSCGSYLIPSSSIEPTSCANLGSLCQATVNATTPTPPTVTTNMPDTNRNDKPNNGGLFYRISIIVSSSNSNSVSKVHDVVAEWLNRTFQNWNYTVYVVNISIHPASVREGARQKRSIKSFSALALLVYNATNNINLEEEDIRQKLISNNRTMEEGYQLHTVDVDPVEKCLAEENPPNYFWPDTRPTVTNITFCHGSSVQTASRTCYLGLQNYTSYWGQPDLRNCTENAADIANQLLNLTGEGQQLTSDKVNDVVQKLKKIVNDEEIDESLGSTVVTIFSNILTSSDSVLAASSSEALKTIDALALKIHFAGPSMTISTRNLALGVSSINSTSFKGGSFSVSPQNNASDFQIDFDKDQTSAFASVVLPPSLLKNLSQDEFEVISRAQFTFFNKNGLFQDAENPANLTSFVVACSIGNLTIQDLQDYVKVTIKHTKIQEDPKPTCVFWDMNKNGGNGGWNPAGCQVDAESNENETVCLCNHLTHFGVLMDLQRTVTQIDPQNTKVLTFITYIGCGISAIFSAATLLTYIAFEKLRRDYPSKILMNLSTALLFLNLIFLLDGWIASFDIDGLCIAVAALLHFFLLATFTWMGLEAVHMYIALVKVFNTYIRRYILKFCIIGWGLPALVIAIVLASANTNASHIYGKELYGRDANGQGGDDFCWIKNEVVFYVTCAGYFGIMFLMNVAMFIVVMVQICGRNGKRTNRSLKEEILRNLRSVVSLTFLLGMTWGFAFFAWGPLTLPFLYLFSIFNSLQGLFIFVFHCAMKENVQKQWRRHLCCGRFRLADNSDWSKTATNIIKKSSDNLGKSLSSSSIGSNSTYLTSKSKSMTNTYCKRNSHTESVFLDKPSSKFAQEDGEQTSIIPVHQVIDKVKGYCNPHSDNFYKNIIMSDTFSRSTKF</sequence>
<dbReference type="CDD" id="cd15996">
    <property type="entry name" value="7tmB2_GPR126"/>
    <property type="match status" value="1"/>
</dbReference>
<keyword evidence="6" id="KW-1133">Transmembrane helix</keyword>
<dbReference type="SMART" id="SM00159">
    <property type="entry name" value="PTX"/>
    <property type="match status" value="1"/>
</dbReference>
<keyword evidence="10" id="KW-0675">Receptor</keyword>
<dbReference type="Gene3D" id="2.60.220.50">
    <property type="match status" value="1"/>
</dbReference>
<evidence type="ECO:0000256" key="14">
    <source>
        <dbReference type="ARBA" id="ARBA00082039"/>
    </source>
</evidence>
<dbReference type="PROSITE" id="PS50221">
    <property type="entry name" value="GAIN_B"/>
    <property type="match status" value="1"/>
</dbReference>
<evidence type="ECO:0000256" key="12">
    <source>
        <dbReference type="ARBA" id="ARBA00023224"/>
    </source>
</evidence>
<dbReference type="FunFam" id="1.20.1070.10:FF:000052">
    <property type="entry name" value="Adhesion G-protein coupled receptor G6"/>
    <property type="match status" value="1"/>
</dbReference>
<dbReference type="SUPFAM" id="SSF81321">
    <property type="entry name" value="Family A G protein-coupled receptor-like"/>
    <property type="match status" value="1"/>
</dbReference>
<evidence type="ECO:0000259" key="16">
    <source>
        <dbReference type="PROSITE" id="PS50221"/>
    </source>
</evidence>
<dbReference type="PRINTS" id="PR00249">
    <property type="entry name" value="GPCRSECRETIN"/>
</dbReference>
<dbReference type="GO" id="GO:0004930">
    <property type="term" value="F:G protein-coupled receptor activity"/>
    <property type="evidence" value="ECO:0007669"/>
    <property type="project" value="UniProtKB-KW"/>
</dbReference>
<reference evidence="20" key="1">
    <citation type="submission" date="2019-10" db="EMBL/GenBank/DDBJ databases">
        <title>Corvus moneduloides (New Caledonian crow) genome, bCorMon1, primary haplotype.</title>
        <authorList>
            <person name="Rutz C."/>
            <person name="Fungtammasan C."/>
            <person name="Mountcastle J."/>
            <person name="Formenti G."/>
            <person name="Chow W."/>
            <person name="Howe K."/>
            <person name="Steele M.P."/>
            <person name="Fernandes J."/>
            <person name="Gilbert M.T.P."/>
            <person name="Fedrigo O."/>
            <person name="Jarvis E.D."/>
            <person name="Gemmell N."/>
        </authorList>
    </citation>
    <scope>NUCLEOTIDE SEQUENCE [LARGE SCALE GENOMIC DNA]</scope>
</reference>
<reference evidence="19" key="2">
    <citation type="submission" date="2025-08" db="UniProtKB">
        <authorList>
            <consortium name="Ensembl"/>
        </authorList>
    </citation>
    <scope>IDENTIFICATION</scope>
</reference>
<keyword evidence="5" id="KW-0732">Signal</keyword>
<protein>
    <recommendedName>
        <fullName evidence="13">Adhesion G-protein coupled receptor G6</fullName>
    </recommendedName>
    <alternativeName>
        <fullName evidence="14">G-protein coupled receptor 126</fullName>
    </alternativeName>
</protein>
<evidence type="ECO:0000256" key="9">
    <source>
        <dbReference type="ARBA" id="ARBA00023157"/>
    </source>
</evidence>
<dbReference type="InterPro" id="IPR036445">
    <property type="entry name" value="GPCR_2_extracell_dom_sf"/>
</dbReference>
<dbReference type="PROSITE" id="PS50261">
    <property type="entry name" value="G_PROTEIN_RECEP_F2_4"/>
    <property type="match status" value="1"/>
</dbReference>
<dbReference type="Pfam" id="PF26574">
    <property type="entry name" value="GAIN_ADGRG2"/>
    <property type="match status" value="1"/>
</dbReference>
<dbReference type="Pfam" id="PF00354">
    <property type="entry name" value="Pentaxin"/>
    <property type="match status" value="1"/>
</dbReference>
<dbReference type="FunFam" id="2.60.220.50:FF:000006">
    <property type="entry name" value="Adhesion G-protein coupled receptor G6"/>
    <property type="match status" value="1"/>
</dbReference>
<comment type="similarity">
    <text evidence="2">Belongs to the G-protein coupled receptor 2 family. Adhesion G-protein coupled receptor (ADGR) subfamily.</text>
</comment>
<dbReference type="PROSITE" id="PS00650">
    <property type="entry name" value="G_PROTEIN_RECEP_F2_2"/>
    <property type="match status" value="1"/>
</dbReference>
<dbReference type="InterPro" id="IPR000832">
    <property type="entry name" value="GPCR_2_secretin-like"/>
</dbReference>
<comment type="subcellular location">
    <subcellularLocation>
        <location evidence="1">Cell membrane</location>
        <topology evidence="1">Multi-pass membrane protein</topology>
    </subcellularLocation>
</comment>
<name>A0A8C3DE11_CORMO</name>
<dbReference type="Gene3D" id="2.60.120.200">
    <property type="match status" value="1"/>
</dbReference>
<dbReference type="GO" id="GO:0007166">
    <property type="term" value="P:cell surface receptor signaling pathway"/>
    <property type="evidence" value="ECO:0007669"/>
    <property type="project" value="InterPro"/>
</dbReference>
<evidence type="ECO:0000256" key="5">
    <source>
        <dbReference type="ARBA" id="ARBA00022729"/>
    </source>
</evidence>
<comment type="caution">
    <text evidence="15">Lacks conserved residue(s) required for the propagation of feature annotation.</text>
</comment>
<dbReference type="Gene3D" id="4.10.1240.10">
    <property type="entry name" value="GPCR, family 2, extracellular hormone receptor domain"/>
    <property type="match status" value="1"/>
</dbReference>
<evidence type="ECO:0000259" key="18">
    <source>
        <dbReference type="PROSITE" id="PS51828"/>
    </source>
</evidence>
<dbReference type="Pfam" id="PF00002">
    <property type="entry name" value="7tm_2"/>
    <property type="match status" value="1"/>
</dbReference>
<dbReference type="InterPro" id="IPR000203">
    <property type="entry name" value="GPS"/>
</dbReference>
<proteinExistence type="inferred from homology"/>
<keyword evidence="7" id="KW-0297">G-protein coupled receptor</keyword>
<dbReference type="Pfam" id="PF25307">
    <property type="entry name" value="SEA_Gpr126"/>
    <property type="match status" value="1"/>
</dbReference>
<dbReference type="GO" id="GO:0060347">
    <property type="term" value="P:heart trabecula formation"/>
    <property type="evidence" value="ECO:0007669"/>
    <property type="project" value="TreeGrafter"/>
</dbReference>
<evidence type="ECO:0000313" key="20">
    <source>
        <dbReference type="Proteomes" id="UP000694553"/>
    </source>
</evidence>
<keyword evidence="8" id="KW-0472">Membrane</keyword>
<organism evidence="19 20">
    <name type="scientific">Corvus moneduloides</name>
    <name type="common">New Caledonian crow</name>
    <dbReference type="NCBI Taxonomy" id="1196302"/>
    <lineage>
        <taxon>Eukaryota</taxon>
        <taxon>Metazoa</taxon>
        <taxon>Chordata</taxon>
        <taxon>Craniata</taxon>
        <taxon>Vertebrata</taxon>
        <taxon>Euteleostomi</taxon>
        <taxon>Archelosauria</taxon>
        <taxon>Archosauria</taxon>
        <taxon>Dinosauria</taxon>
        <taxon>Saurischia</taxon>
        <taxon>Theropoda</taxon>
        <taxon>Coelurosauria</taxon>
        <taxon>Aves</taxon>
        <taxon>Neognathae</taxon>
        <taxon>Neoaves</taxon>
        <taxon>Telluraves</taxon>
        <taxon>Australaves</taxon>
        <taxon>Passeriformes</taxon>
        <taxon>Corvoidea</taxon>
        <taxon>Corvidae</taxon>
        <taxon>Corvus</taxon>
    </lineage>
</organism>
<evidence type="ECO:0000256" key="15">
    <source>
        <dbReference type="PROSITE-ProRule" id="PRU01172"/>
    </source>
</evidence>
<evidence type="ECO:0000256" key="13">
    <source>
        <dbReference type="ARBA" id="ARBA00069922"/>
    </source>
</evidence>
<accession>A0A8U7MWN7</accession>
<dbReference type="GO" id="GO:0022011">
    <property type="term" value="P:myelination in peripheral nervous system"/>
    <property type="evidence" value="ECO:0007669"/>
    <property type="project" value="TreeGrafter"/>
</dbReference>
<dbReference type="PANTHER" id="PTHR12011:SF290">
    <property type="entry name" value="ADHESION G-PROTEIN COUPLED RECEPTOR G6"/>
    <property type="match status" value="1"/>
</dbReference>
<dbReference type="InterPro" id="IPR001759">
    <property type="entry name" value="PTX_dom"/>
</dbReference>
<dbReference type="InterPro" id="IPR046338">
    <property type="entry name" value="GAIN_dom_sf"/>
</dbReference>
<evidence type="ECO:0000259" key="17">
    <source>
        <dbReference type="PROSITE" id="PS50261"/>
    </source>
</evidence>
<dbReference type="PROSITE" id="PS51828">
    <property type="entry name" value="PTX_2"/>
    <property type="match status" value="1"/>
</dbReference>
<dbReference type="GO" id="GO:0007189">
    <property type="term" value="P:adenylate cyclase-activating G protein-coupled receptor signaling pathway"/>
    <property type="evidence" value="ECO:0007669"/>
    <property type="project" value="TreeGrafter"/>
</dbReference>
<evidence type="ECO:0000256" key="1">
    <source>
        <dbReference type="ARBA" id="ARBA00004651"/>
    </source>
</evidence>
<evidence type="ECO:0000256" key="10">
    <source>
        <dbReference type="ARBA" id="ARBA00023170"/>
    </source>
</evidence>
<dbReference type="Proteomes" id="UP000694553">
    <property type="component" value="Unassembled WGS sequence"/>
</dbReference>
<dbReference type="InterPro" id="IPR013320">
    <property type="entry name" value="ConA-like_dom_sf"/>
</dbReference>
<gene>
    <name evidence="19" type="primary">ADGRG6</name>
</gene>
<evidence type="ECO:0000313" key="19">
    <source>
        <dbReference type="Ensembl" id="ENSCMUP00000005529.2"/>
    </source>
</evidence>
<reference evidence="19" key="3">
    <citation type="submission" date="2025-09" db="UniProtKB">
        <authorList>
            <consortium name="Ensembl"/>
        </authorList>
    </citation>
    <scope>IDENTIFICATION</scope>
</reference>
<evidence type="ECO:0000256" key="7">
    <source>
        <dbReference type="ARBA" id="ARBA00023040"/>
    </source>
</evidence>
<keyword evidence="9" id="KW-1015">Disulfide bond</keyword>
<dbReference type="InterPro" id="IPR057244">
    <property type="entry name" value="GAIN_B"/>
</dbReference>
<dbReference type="Pfam" id="PF01825">
    <property type="entry name" value="GPS"/>
    <property type="match status" value="1"/>
</dbReference>
<dbReference type="PANTHER" id="PTHR12011">
    <property type="entry name" value="ADHESION G-PROTEIN COUPLED RECEPTOR"/>
    <property type="match status" value="1"/>
</dbReference>
<dbReference type="Gene3D" id="1.20.1070.10">
    <property type="entry name" value="Rhodopsin 7-helix transmembrane proteins"/>
    <property type="match status" value="1"/>
</dbReference>
<dbReference type="AlphaFoldDB" id="A0A8C3DE11"/>
<dbReference type="InterPro" id="IPR057333">
    <property type="entry name" value="SEA_Gpr126"/>
</dbReference>
<dbReference type="GO" id="GO:0005886">
    <property type="term" value="C:plasma membrane"/>
    <property type="evidence" value="ECO:0007669"/>
    <property type="project" value="UniProtKB-SubCell"/>
</dbReference>
<evidence type="ECO:0000256" key="8">
    <source>
        <dbReference type="ARBA" id="ARBA00023136"/>
    </source>
</evidence>
<feature type="domain" description="G-protein coupled receptors family 2 profile 2" evidence="17">
    <location>
        <begin position="742"/>
        <end position="1002"/>
    </location>
</feature>
<dbReference type="SUPFAM" id="SSF49899">
    <property type="entry name" value="Concanavalin A-like lectins/glucanases"/>
    <property type="match status" value="1"/>
</dbReference>
<evidence type="ECO:0000256" key="11">
    <source>
        <dbReference type="ARBA" id="ARBA00023180"/>
    </source>
</evidence>
<dbReference type="Ensembl" id="ENSCMUT00000005957.2">
    <property type="protein sequence ID" value="ENSCMUP00000005529.2"/>
    <property type="gene ID" value="ENSCMUG00000003661.2"/>
</dbReference>
<keyword evidence="11" id="KW-0325">Glycoprotein</keyword>
<keyword evidence="3" id="KW-1003">Cell membrane</keyword>
<feature type="domain" description="Pentraxin (PTX)" evidence="18">
    <location>
        <begin position="40"/>
        <end position="241"/>
    </location>
</feature>
<dbReference type="GO" id="GO:0043236">
    <property type="term" value="F:laminin binding"/>
    <property type="evidence" value="ECO:0007669"/>
    <property type="project" value="TreeGrafter"/>
</dbReference>
<evidence type="ECO:0000256" key="2">
    <source>
        <dbReference type="ARBA" id="ARBA00007343"/>
    </source>
</evidence>
<keyword evidence="20" id="KW-1185">Reference proteome</keyword>
<dbReference type="SMART" id="SM00303">
    <property type="entry name" value="GPS"/>
    <property type="match status" value="1"/>
</dbReference>
<dbReference type="InterPro" id="IPR058857">
    <property type="entry name" value="GAIN_ADGRG2/6"/>
</dbReference>